<accession>A0AAW0B011</accession>
<name>A0AAW0B011_9AGAR</name>
<dbReference type="AlphaFoldDB" id="A0AAW0B011"/>
<sequence length="222" mass="24340">MIAHRTTIVASEAITRSITHTAAVAACSAFLSTTWKKHYIRPRPGRKSRNCLKHPHQCVLSCHCSSRCCACYWWCCGSRWCCENRCESPGPSAGTKVSDCRIDAKEKWLTLKRTRVFETCYSTQSRSSLYTIARAPSLRHGMCMGSTKQQKHKELLDYGGGTAPSQRNSINCSEGHSACAFGVESLSSPPGMVIPSCCIRKVQVTVPKTSVPGAAKAPHVDE</sequence>
<keyword evidence="2" id="KW-1185">Reference proteome</keyword>
<dbReference type="Proteomes" id="UP001362999">
    <property type="component" value="Unassembled WGS sequence"/>
</dbReference>
<gene>
    <name evidence="1" type="ORF">R3P38DRAFT_2979852</name>
</gene>
<evidence type="ECO:0000313" key="1">
    <source>
        <dbReference type="EMBL" id="KAK7018977.1"/>
    </source>
</evidence>
<organism evidence="1 2">
    <name type="scientific">Favolaschia claudopus</name>
    <dbReference type="NCBI Taxonomy" id="2862362"/>
    <lineage>
        <taxon>Eukaryota</taxon>
        <taxon>Fungi</taxon>
        <taxon>Dikarya</taxon>
        <taxon>Basidiomycota</taxon>
        <taxon>Agaricomycotina</taxon>
        <taxon>Agaricomycetes</taxon>
        <taxon>Agaricomycetidae</taxon>
        <taxon>Agaricales</taxon>
        <taxon>Marasmiineae</taxon>
        <taxon>Mycenaceae</taxon>
        <taxon>Favolaschia</taxon>
    </lineage>
</organism>
<evidence type="ECO:0000313" key="2">
    <source>
        <dbReference type="Proteomes" id="UP001362999"/>
    </source>
</evidence>
<protein>
    <submittedName>
        <fullName evidence="1">Uncharacterized protein</fullName>
    </submittedName>
</protein>
<comment type="caution">
    <text evidence="1">The sequence shown here is derived from an EMBL/GenBank/DDBJ whole genome shotgun (WGS) entry which is preliminary data.</text>
</comment>
<proteinExistence type="predicted"/>
<dbReference type="EMBL" id="JAWWNJ010000045">
    <property type="protein sequence ID" value="KAK7018977.1"/>
    <property type="molecule type" value="Genomic_DNA"/>
</dbReference>
<reference evidence="1 2" key="1">
    <citation type="journal article" date="2024" name="J Genomics">
        <title>Draft genome sequencing and assembly of Favolaschia claudopus CIRM-BRFM 2984 isolated from oak limbs.</title>
        <authorList>
            <person name="Navarro D."/>
            <person name="Drula E."/>
            <person name="Chaduli D."/>
            <person name="Cazenave R."/>
            <person name="Ahrendt S."/>
            <person name="Wang J."/>
            <person name="Lipzen A."/>
            <person name="Daum C."/>
            <person name="Barry K."/>
            <person name="Grigoriev I.V."/>
            <person name="Favel A."/>
            <person name="Rosso M.N."/>
            <person name="Martin F."/>
        </authorList>
    </citation>
    <scope>NUCLEOTIDE SEQUENCE [LARGE SCALE GENOMIC DNA]</scope>
    <source>
        <strain evidence="1 2">CIRM-BRFM 2984</strain>
    </source>
</reference>
<dbReference type="PROSITE" id="PS51257">
    <property type="entry name" value="PROKAR_LIPOPROTEIN"/>
    <property type="match status" value="1"/>
</dbReference>